<evidence type="ECO:0000256" key="1">
    <source>
        <dbReference type="SAM" id="MobiDB-lite"/>
    </source>
</evidence>
<dbReference type="Proteomes" id="UP000054324">
    <property type="component" value="Unassembled WGS sequence"/>
</dbReference>
<organism evidence="2 3">
    <name type="scientific">Opisthorchis viverrini</name>
    <name type="common">Southeast Asian liver fluke</name>
    <dbReference type="NCBI Taxonomy" id="6198"/>
    <lineage>
        <taxon>Eukaryota</taxon>
        <taxon>Metazoa</taxon>
        <taxon>Spiralia</taxon>
        <taxon>Lophotrochozoa</taxon>
        <taxon>Platyhelminthes</taxon>
        <taxon>Trematoda</taxon>
        <taxon>Digenea</taxon>
        <taxon>Opisthorchiida</taxon>
        <taxon>Opisthorchiata</taxon>
        <taxon>Opisthorchiidae</taxon>
        <taxon>Opisthorchis</taxon>
    </lineage>
</organism>
<feature type="compositionally biased region" description="Polar residues" evidence="1">
    <location>
        <begin position="41"/>
        <end position="50"/>
    </location>
</feature>
<proteinExistence type="predicted"/>
<dbReference type="KEGG" id="ovi:T265_04924"/>
<feature type="region of interest" description="Disordered" evidence="1">
    <location>
        <begin position="34"/>
        <end position="63"/>
    </location>
</feature>
<sequence length="63" mass="6816">MYGQGGVLRIPTETTSARPYDLPKKLAKESVMLKEPDDPSHASQSFTLLTNPPGLLKTTSENG</sequence>
<protein>
    <submittedName>
        <fullName evidence="2">Uncharacterized protein</fullName>
    </submittedName>
</protein>
<name>A0A074ZLG1_OPIVI</name>
<accession>A0A074ZLG1</accession>
<evidence type="ECO:0000313" key="2">
    <source>
        <dbReference type="EMBL" id="KER28163.1"/>
    </source>
</evidence>
<dbReference type="CTD" id="20319106"/>
<dbReference type="RefSeq" id="XP_009168056.1">
    <property type="nucleotide sequence ID" value="XM_009169792.1"/>
</dbReference>
<reference evidence="2 3" key="1">
    <citation type="submission" date="2013-11" db="EMBL/GenBank/DDBJ databases">
        <title>Opisthorchis viverrini - life in the bile duct.</title>
        <authorList>
            <person name="Young N.D."/>
            <person name="Nagarajan N."/>
            <person name="Lin S.J."/>
            <person name="Korhonen P.K."/>
            <person name="Jex A.R."/>
            <person name="Hall R.S."/>
            <person name="Safavi-Hemami H."/>
            <person name="Kaewkong W."/>
            <person name="Bertrand D."/>
            <person name="Gao S."/>
            <person name="Seet Q."/>
            <person name="Wongkham S."/>
            <person name="Teh B.T."/>
            <person name="Wongkham C."/>
            <person name="Intapan P.M."/>
            <person name="Maleewong W."/>
            <person name="Yang X."/>
            <person name="Hu M."/>
            <person name="Wang Z."/>
            <person name="Hofmann A."/>
            <person name="Sternberg P.W."/>
            <person name="Tan P."/>
            <person name="Wang J."/>
            <person name="Gasser R.B."/>
        </authorList>
    </citation>
    <scope>NUCLEOTIDE SEQUENCE [LARGE SCALE GENOMIC DNA]</scope>
</reference>
<gene>
    <name evidence="2" type="ORF">T265_04924</name>
</gene>
<dbReference type="GeneID" id="20319106"/>
<keyword evidence="3" id="KW-1185">Reference proteome</keyword>
<evidence type="ECO:0000313" key="3">
    <source>
        <dbReference type="Proteomes" id="UP000054324"/>
    </source>
</evidence>
<dbReference type="AlphaFoldDB" id="A0A074ZLG1"/>
<dbReference type="EMBL" id="KL596705">
    <property type="protein sequence ID" value="KER28163.1"/>
    <property type="molecule type" value="Genomic_DNA"/>
</dbReference>